<comment type="caution">
    <text evidence="4">The sequence shown here is derived from an EMBL/GenBank/DDBJ whole genome shotgun (WGS) entry which is preliminary data.</text>
</comment>
<evidence type="ECO:0000256" key="2">
    <source>
        <dbReference type="ARBA" id="ARBA00023002"/>
    </source>
</evidence>
<dbReference type="RefSeq" id="WP_209667220.1">
    <property type="nucleotide sequence ID" value="NZ_JAGGMS010000001.1"/>
</dbReference>
<dbReference type="InterPro" id="IPR050268">
    <property type="entry name" value="NADH-dep_flavin_reductase"/>
</dbReference>
<reference evidence="4 5" key="1">
    <citation type="submission" date="2021-03" db="EMBL/GenBank/DDBJ databases">
        <title>Sequencing the genomes of 1000 actinobacteria strains.</title>
        <authorList>
            <person name="Klenk H.-P."/>
        </authorList>
    </citation>
    <scope>NUCLEOTIDE SEQUENCE [LARGE SCALE GENOMIC DNA]</scope>
    <source>
        <strain evidence="4 5">DSM 45510</strain>
    </source>
</reference>
<evidence type="ECO:0000313" key="5">
    <source>
        <dbReference type="Proteomes" id="UP000741013"/>
    </source>
</evidence>
<comment type="similarity">
    <text evidence="1">Belongs to the non-flavoprotein flavin reductase family.</text>
</comment>
<protein>
    <submittedName>
        <fullName evidence="4">Flavin reductase (DIM6/NTAB) family NADH-FMN oxidoreductase RutF</fullName>
    </submittedName>
</protein>
<dbReference type="SUPFAM" id="SSF50475">
    <property type="entry name" value="FMN-binding split barrel"/>
    <property type="match status" value="1"/>
</dbReference>
<dbReference type="Pfam" id="PF01613">
    <property type="entry name" value="Flavin_Reduct"/>
    <property type="match status" value="1"/>
</dbReference>
<dbReference type="Gene3D" id="2.30.110.10">
    <property type="entry name" value="Electron Transport, Fmn-binding Protein, Chain A"/>
    <property type="match status" value="1"/>
</dbReference>
<feature type="domain" description="Flavin reductase like" evidence="3">
    <location>
        <begin position="24"/>
        <end position="167"/>
    </location>
</feature>
<sequence length="169" mass="17879">MTETLGISVLDPAGISPARMRSVLGHFATGVVVITAKGLAGPVGFTCQTFASLSLDPPLVMFSPARTSRTWPRIREAGRFGVNILAEGHEHLSNQFARSGADKFAGVAWHPTSSGVPVLHDVCAWIECTVEAEYDGGDHTIVTGRVQAMGAETTPAPLLFHRGHYGIGT</sequence>
<dbReference type="InterPro" id="IPR002563">
    <property type="entry name" value="Flavin_Rdtase-like_dom"/>
</dbReference>
<name>A0ABS4Q017_9PSEU</name>
<organism evidence="4 5">
    <name type="scientific">Amycolatopsis magusensis</name>
    <dbReference type="NCBI Taxonomy" id="882444"/>
    <lineage>
        <taxon>Bacteria</taxon>
        <taxon>Bacillati</taxon>
        <taxon>Actinomycetota</taxon>
        <taxon>Actinomycetes</taxon>
        <taxon>Pseudonocardiales</taxon>
        <taxon>Pseudonocardiaceae</taxon>
        <taxon>Amycolatopsis</taxon>
    </lineage>
</organism>
<evidence type="ECO:0000313" key="4">
    <source>
        <dbReference type="EMBL" id="MBP2184166.1"/>
    </source>
</evidence>
<keyword evidence="2" id="KW-0560">Oxidoreductase</keyword>
<accession>A0ABS4Q017</accession>
<evidence type="ECO:0000256" key="1">
    <source>
        <dbReference type="ARBA" id="ARBA00008898"/>
    </source>
</evidence>
<dbReference type="PANTHER" id="PTHR30466:SF11">
    <property type="entry name" value="FLAVIN-DEPENDENT MONOOXYGENASE, REDUCTASE SUBUNIT HSAB"/>
    <property type="match status" value="1"/>
</dbReference>
<evidence type="ECO:0000259" key="3">
    <source>
        <dbReference type="SMART" id="SM00903"/>
    </source>
</evidence>
<gene>
    <name evidence="4" type="ORF">JOM49_005692</name>
</gene>
<keyword evidence="5" id="KW-1185">Reference proteome</keyword>
<dbReference type="InterPro" id="IPR012349">
    <property type="entry name" value="Split_barrel_FMN-bd"/>
</dbReference>
<dbReference type="PANTHER" id="PTHR30466">
    <property type="entry name" value="FLAVIN REDUCTASE"/>
    <property type="match status" value="1"/>
</dbReference>
<dbReference type="Proteomes" id="UP000741013">
    <property type="component" value="Unassembled WGS sequence"/>
</dbReference>
<dbReference type="SMART" id="SM00903">
    <property type="entry name" value="Flavin_Reduct"/>
    <property type="match status" value="1"/>
</dbReference>
<dbReference type="EMBL" id="JAGGMS010000001">
    <property type="protein sequence ID" value="MBP2184166.1"/>
    <property type="molecule type" value="Genomic_DNA"/>
</dbReference>
<proteinExistence type="inferred from homology"/>